<dbReference type="STRING" id="390241.SAMN04488023_11316"/>
<keyword evidence="4" id="KW-1185">Reference proteome</keyword>
<dbReference type="Gene3D" id="2.40.128.520">
    <property type="match status" value="1"/>
</dbReference>
<dbReference type="Proteomes" id="UP000199572">
    <property type="component" value="Unassembled WGS sequence"/>
</dbReference>
<feature type="chain" id="PRO_5011594295" evidence="1">
    <location>
        <begin position="24"/>
        <end position="146"/>
    </location>
</feature>
<feature type="domain" description="DUF2147" evidence="2">
    <location>
        <begin position="31"/>
        <end position="144"/>
    </location>
</feature>
<dbReference type="AlphaFoldDB" id="A0A1H9QWG1"/>
<protein>
    <submittedName>
        <fullName evidence="3">Uncharacterized conserved protein, DUF2147 family</fullName>
    </submittedName>
</protein>
<evidence type="ECO:0000313" key="3">
    <source>
        <dbReference type="EMBL" id="SER64788.1"/>
    </source>
</evidence>
<dbReference type="PANTHER" id="PTHR36919:SF2">
    <property type="entry name" value="BLL6627 PROTEIN"/>
    <property type="match status" value="1"/>
</dbReference>
<sequence length="146" mass="16745">MKNMRKLPLFMLLFVAMSFSALAQNKDAIVGKWLNPSGEGQIEIYKKGDKYFGKLAWMKEPNLNGKPKLDTKNPDEKLQKRALLNLEILKDFSYDDKKWTDGTIYDPKSGKTYSCNMTLKGNDVLNIRGYIGISLLGRSETFRRVK</sequence>
<gene>
    <name evidence="3" type="ORF">SAMN04488023_11316</name>
</gene>
<evidence type="ECO:0000259" key="2">
    <source>
        <dbReference type="Pfam" id="PF09917"/>
    </source>
</evidence>
<dbReference type="Pfam" id="PF09917">
    <property type="entry name" value="DUF2147"/>
    <property type="match status" value="1"/>
</dbReference>
<keyword evidence="1" id="KW-0732">Signal</keyword>
<dbReference type="PANTHER" id="PTHR36919">
    <property type="entry name" value="BLR1215 PROTEIN"/>
    <property type="match status" value="1"/>
</dbReference>
<organism evidence="3 4">
    <name type="scientific">Pedobacter rhizosphaerae</name>
    <dbReference type="NCBI Taxonomy" id="390241"/>
    <lineage>
        <taxon>Bacteria</taxon>
        <taxon>Pseudomonadati</taxon>
        <taxon>Bacteroidota</taxon>
        <taxon>Sphingobacteriia</taxon>
        <taxon>Sphingobacteriales</taxon>
        <taxon>Sphingobacteriaceae</taxon>
        <taxon>Pedobacter</taxon>
    </lineage>
</organism>
<dbReference type="EMBL" id="FOGG01000013">
    <property type="protein sequence ID" value="SER64788.1"/>
    <property type="molecule type" value="Genomic_DNA"/>
</dbReference>
<proteinExistence type="predicted"/>
<reference evidence="4" key="1">
    <citation type="submission" date="2016-10" db="EMBL/GenBank/DDBJ databases">
        <authorList>
            <person name="Varghese N."/>
            <person name="Submissions S."/>
        </authorList>
    </citation>
    <scope>NUCLEOTIDE SEQUENCE [LARGE SCALE GENOMIC DNA]</scope>
    <source>
        <strain evidence="4">DSM 18610</strain>
    </source>
</reference>
<name>A0A1H9QWG1_9SPHI</name>
<accession>A0A1H9QWG1</accession>
<feature type="signal peptide" evidence="1">
    <location>
        <begin position="1"/>
        <end position="23"/>
    </location>
</feature>
<evidence type="ECO:0000256" key="1">
    <source>
        <dbReference type="SAM" id="SignalP"/>
    </source>
</evidence>
<dbReference type="InterPro" id="IPR019223">
    <property type="entry name" value="DUF2147"/>
</dbReference>
<evidence type="ECO:0000313" key="4">
    <source>
        <dbReference type="Proteomes" id="UP000199572"/>
    </source>
</evidence>